<reference evidence="2" key="1">
    <citation type="submission" date="2020-06" db="EMBL/GenBank/DDBJ databases">
        <title>Draft genome of Bugula neritina, a colonial animal packing powerful symbionts and potential medicines.</title>
        <authorList>
            <person name="Rayko M."/>
        </authorList>
    </citation>
    <scope>NUCLEOTIDE SEQUENCE [LARGE SCALE GENOMIC DNA]</scope>
    <source>
        <strain evidence="2">Kwan_BN1</strain>
    </source>
</reference>
<feature type="region of interest" description="Disordered" evidence="1">
    <location>
        <begin position="50"/>
        <end position="154"/>
    </location>
</feature>
<name>A0A7J7JZS1_BUGNE</name>
<organism evidence="2 3">
    <name type="scientific">Bugula neritina</name>
    <name type="common">Brown bryozoan</name>
    <name type="synonym">Sertularia neritina</name>
    <dbReference type="NCBI Taxonomy" id="10212"/>
    <lineage>
        <taxon>Eukaryota</taxon>
        <taxon>Metazoa</taxon>
        <taxon>Spiralia</taxon>
        <taxon>Lophotrochozoa</taxon>
        <taxon>Bryozoa</taxon>
        <taxon>Gymnolaemata</taxon>
        <taxon>Cheilostomatida</taxon>
        <taxon>Flustrina</taxon>
        <taxon>Buguloidea</taxon>
        <taxon>Bugulidae</taxon>
        <taxon>Bugula</taxon>
    </lineage>
</organism>
<dbReference type="AlphaFoldDB" id="A0A7J7JZS1"/>
<evidence type="ECO:0000313" key="2">
    <source>
        <dbReference type="EMBL" id="KAF6031882.1"/>
    </source>
</evidence>
<comment type="caution">
    <text evidence="2">The sequence shown here is derived from an EMBL/GenBank/DDBJ whole genome shotgun (WGS) entry which is preliminary data.</text>
</comment>
<proteinExistence type="predicted"/>
<gene>
    <name evidence="2" type="ORF">EB796_009784</name>
</gene>
<feature type="compositionally biased region" description="Polar residues" evidence="1">
    <location>
        <begin position="88"/>
        <end position="115"/>
    </location>
</feature>
<protein>
    <submittedName>
        <fullName evidence="2">Uncharacterized protein</fullName>
    </submittedName>
</protein>
<feature type="compositionally biased region" description="Acidic residues" evidence="1">
    <location>
        <begin position="144"/>
        <end position="154"/>
    </location>
</feature>
<accession>A0A7J7JZS1</accession>
<keyword evidence="3" id="KW-1185">Reference proteome</keyword>
<sequence>MPDWTETAQTGRLLKVNRVVVDDSCFCFLDLSCDCCGCFTVEESKLKMSVSQGDLTEGIGSAPKDTSVKVSPNTKGSAEEAAAISRGGNRSQSLKVSNGSATEETLSSPLFQSANVEDGPVLQPPSKSLKQAPAEKTADTTEVIQEDSGDESVV</sequence>
<evidence type="ECO:0000256" key="1">
    <source>
        <dbReference type="SAM" id="MobiDB-lite"/>
    </source>
</evidence>
<dbReference type="Proteomes" id="UP000593567">
    <property type="component" value="Unassembled WGS sequence"/>
</dbReference>
<dbReference type="EMBL" id="VXIV02001556">
    <property type="protein sequence ID" value="KAF6031882.1"/>
    <property type="molecule type" value="Genomic_DNA"/>
</dbReference>
<evidence type="ECO:0000313" key="3">
    <source>
        <dbReference type="Proteomes" id="UP000593567"/>
    </source>
</evidence>